<proteinExistence type="evidence at transcript level"/>
<organism evidence="1">
    <name type="scientific">Medicago truncatula</name>
    <name type="common">Barrel medic</name>
    <name type="synonym">Medicago tribuloides</name>
    <dbReference type="NCBI Taxonomy" id="3880"/>
    <lineage>
        <taxon>Eukaryota</taxon>
        <taxon>Viridiplantae</taxon>
        <taxon>Streptophyta</taxon>
        <taxon>Embryophyta</taxon>
        <taxon>Tracheophyta</taxon>
        <taxon>Spermatophyta</taxon>
        <taxon>Magnoliopsida</taxon>
        <taxon>eudicotyledons</taxon>
        <taxon>Gunneridae</taxon>
        <taxon>Pentapetalae</taxon>
        <taxon>rosids</taxon>
        <taxon>fabids</taxon>
        <taxon>Fabales</taxon>
        <taxon>Fabaceae</taxon>
        <taxon>Papilionoideae</taxon>
        <taxon>50 kb inversion clade</taxon>
        <taxon>NPAAA clade</taxon>
        <taxon>Hologalegina</taxon>
        <taxon>IRL clade</taxon>
        <taxon>Trifolieae</taxon>
        <taxon>Medicago</taxon>
    </lineage>
</organism>
<dbReference type="AlphaFoldDB" id="I3SRY5"/>
<accession>I3SRY5</accession>
<protein>
    <submittedName>
        <fullName evidence="1">Uncharacterized protein</fullName>
    </submittedName>
</protein>
<dbReference type="EMBL" id="BT143233">
    <property type="protein sequence ID" value="AFK43027.1"/>
    <property type="molecule type" value="mRNA"/>
</dbReference>
<sequence length="41" mass="4981">MKMNVAMKVKLTTNKMMRKLLLTSKKSRNRSRQKWLYVKPI</sequence>
<name>I3SRY5_MEDTR</name>
<evidence type="ECO:0000313" key="1">
    <source>
        <dbReference type="EMBL" id="AFK43027.1"/>
    </source>
</evidence>
<reference evidence="1" key="1">
    <citation type="submission" date="2012-05" db="EMBL/GenBank/DDBJ databases">
        <authorList>
            <person name="Krishnakumar V."/>
            <person name="Cheung F."/>
            <person name="Xiao Y."/>
            <person name="Chan A."/>
            <person name="Moskal W.A."/>
            <person name="Town C.D."/>
        </authorList>
    </citation>
    <scope>NUCLEOTIDE SEQUENCE</scope>
</reference>